<feature type="domain" description="CBS" evidence="18">
    <location>
        <begin position="246"/>
        <end position="302"/>
    </location>
</feature>
<keyword evidence="5 14" id="KW-0812">Transmembrane</keyword>
<keyword evidence="3" id="KW-1003">Cell membrane</keyword>
<sequence>MQWTGWSLKLGRFAGIDLFMHATFPLLFVWIGLVYWLQTGTIWGVLFGLSFIAVLFFCVVLHEYGHALTARRYGIGTRFITLLPIGGLAALERMPKDPRQEIVVALMGPAVNIAIAFVLFVILGLSGGGAAEDFEMAAPALMPSNFLQSVLFANIFLAVFNMIPAFPMDGGRVLRAALSFRMGRLRATQMAARIGQGLALLFGLAGLFGNPFLVLIAVFIWIGAIAEAGGAEIEMRLHHKPVSRAMITDFQTLNRGALLSKAVDLTLAGTLKDFPVLDGNRVVGVASQKAILRGLRDYGLDGTIDAIMSDAVTAAPDADLAELMEALQQDEDVQVICILENGDLVGLINLDNISEYLRIQAALSDR</sequence>
<dbReference type="InterPro" id="IPR016483">
    <property type="entry name" value="UCP006404_Pept_M50_CBS"/>
</dbReference>
<evidence type="ECO:0000256" key="5">
    <source>
        <dbReference type="ARBA" id="ARBA00022692"/>
    </source>
</evidence>
<evidence type="ECO:0000256" key="16">
    <source>
        <dbReference type="PIRSR" id="PIRSR006404-2"/>
    </source>
</evidence>
<dbReference type="CDD" id="cd06164">
    <property type="entry name" value="S2P-M50_SpoIVFB_CBS"/>
    <property type="match status" value="1"/>
</dbReference>
<feature type="binding site" evidence="16">
    <location>
        <position position="169"/>
    </location>
    <ligand>
        <name>Zn(2+)</name>
        <dbReference type="ChEBI" id="CHEBI:29105"/>
        <note>catalytic</note>
    </ligand>
</feature>
<dbReference type="PROSITE" id="PS51371">
    <property type="entry name" value="CBS"/>
    <property type="match status" value="2"/>
</dbReference>
<accession>A0A2K8K4S8</accession>
<keyword evidence="9 14" id="KW-0862">Zinc</keyword>
<proteinExistence type="inferred from homology"/>
<feature type="transmembrane region" description="Helical" evidence="14">
    <location>
        <begin position="12"/>
        <end position="36"/>
    </location>
</feature>
<comment type="subcellular location">
    <subcellularLocation>
        <location evidence="1">Cell membrane</location>
        <topology evidence="1">Multi-pass membrane protein</topology>
    </subcellularLocation>
</comment>
<dbReference type="InterPro" id="IPR046342">
    <property type="entry name" value="CBS_dom_sf"/>
</dbReference>
<dbReference type="InterPro" id="IPR000644">
    <property type="entry name" value="CBS_dom"/>
</dbReference>
<dbReference type="GO" id="GO:0008237">
    <property type="term" value="F:metallopeptidase activity"/>
    <property type="evidence" value="ECO:0007669"/>
    <property type="project" value="UniProtKB-UniRule"/>
</dbReference>
<evidence type="ECO:0000256" key="6">
    <source>
        <dbReference type="ARBA" id="ARBA00022723"/>
    </source>
</evidence>
<keyword evidence="6 14" id="KW-0479">Metal-binding</keyword>
<dbReference type="PANTHER" id="PTHR39188:SF3">
    <property type="entry name" value="STAGE IV SPORULATION PROTEIN FB"/>
    <property type="match status" value="1"/>
</dbReference>
<evidence type="ECO:0000256" key="4">
    <source>
        <dbReference type="ARBA" id="ARBA00022670"/>
    </source>
</evidence>
<keyword evidence="13 14" id="KW-0472">Membrane</keyword>
<keyword evidence="8 14" id="KW-0378">Hydrolase</keyword>
<evidence type="ECO:0000256" key="9">
    <source>
        <dbReference type="ARBA" id="ARBA00022833"/>
    </source>
</evidence>
<name>A0A2K8K4S8_9RHOB</name>
<keyword evidence="7" id="KW-0677">Repeat</keyword>
<feature type="transmembrane region" description="Helical" evidence="14">
    <location>
        <begin position="102"/>
        <end position="126"/>
    </location>
</feature>
<dbReference type="PANTHER" id="PTHR39188">
    <property type="entry name" value="MEMBRANE-ASSOCIATED ZINC METALLOPROTEASE M50B"/>
    <property type="match status" value="1"/>
</dbReference>
<evidence type="ECO:0000256" key="8">
    <source>
        <dbReference type="ARBA" id="ARBA00022801"/>
    </source>
</evidence>
<dbReference type="GO" id="GO:0046872">
    <property type="term" value="F:metal ion binding"/>
    <property type="evidence" value="ECO:0007669"/>
    <property type="project" value="UniProtKB-UniRule"/>
</dbReference>
<dbReference type="InterPro" id="IPR008915">
    <property type="entry name" value="Peptidase_M50"/>
</dbReference>
<evidence type="ECO:0000256" key="13">
    <source>
        <dbReference type="ARBA" id="ARBA00023136"/>
    </source>
</evidence>
<evidence type="ECO:0000313" key="19">
    <source>
        <dbReference type="EMBL" id="ATX64457.1"/>
    </source>
</evidence>
<dbReference type="SUPFAM" id="SSF54631">
    <property type="entry name" value="CBS-domain pair"/>
    <property type="match status" value="1"/>
</dbReference>
<gene>
    <name evidence="19" type="ORF">BG454_00255</name>
</gene>
<dbReference type="GO" id="GO:0006508">
    <property type="term" value="P:proteolysis"/>
    <property type="evidence" value="ECO:0007669"/>
    <property type="project" value="UniProtKB-KW"/>
</dbReference>
<evidence type="ECO:0000256" key="15">
    <source>
        <dbReference type="PIRSR" id="PIRSR006404-1"/>
    </source>
</evidence>
<comment type="similarity">
    <text evidence="2 14">Belongs to the peptidase M50B family.</text>
</comment>
<organism evidence="19 20">
    <name type="scientific">Roseinatronobacter bogoriensis subsp. barguzinensis</name>
    <dbReference type="NCBI Taxonomy" id="441209"/>
    <lineage>
        <taxon>Bacteria</taxon>
        <taxon>Pseudomonadati</taxon>
        <taxon>Pseudomonadota</taxon>
        <taxon>Alphaproteobacteria</taxon>
        <taxon>Rhodobacterales</taxon>
        <taxon>Paracoccaceae</taxon>
        <taxon>Roseinatronobacter</taxon>
    </lineage>
</organism>
<feature type="binding site" evidence="16">
    <location>
        <position position="62"/>
    </location>
    <ligand>
        <name>Zn(2+)</name>
        <dbReference type="ChEBI" id="CHEBI:29105"/>
        <note>catalytic</note>
    </ligand>
</feature>
<feature type="domain" description="CBS" evidence="18">
    <location>
        <begin position="307"/>
        <end position="363"/>
    </location>
</feature>
<dbReference type="STRING" id="441209.GCA_001870665_00290"/>
<dbReference type="Pfam" id="PF02163">
    <property type="entry name" value="Peptidase_M50"/>
    <property type="match status" value="1"/>
</dbReference>
<dbReference type="RefSeq" id="WP_071479488.1">
    <property type="nucleotide sequence ID" value="NZ_CP024899.1"/>
</dbReference>
<dbReference type="Proteomes" id="UP000228948">
    <property type="component" value="Chromosome"/>
</dbReference>
<feature type="active site" evidence="15">
    <location>
        <position position="63"/>
    </location>
</feature>
<evidence type="ECO:0000256" key="7">
    <source>
        <dbReference type="ARBA" id="ARBA00022737"/>
    </source>
</evidence>
<evidence type="ECO:0000259" key="18">
    <source>
        <dbReference type="PROSITE" id="PS51371"/>
    </source>
</evidence>
<evidence type="ECO:0000256" key="11">
    <source>
        <dbReference type="ARBA" id="ARBA00023049"/>
    </source>
</evidence>
<feature type="transmembrane region" description="Helical" evidence="14">
    <location>
        <begin position="146"/>
        <end position="166"/>
    </location>
</feature>
<comment type="cofactor">
    <cofactor evidence="14 16">
        <name>Zn(2+)</name>
        <dbReference type="ChEBI" id="CHEBI:29105"/>
    </cofactor>
    <text evidence="14 16">Binds 1 zinc ion per subunit.</text>
</comment>
<evidence type="ECO:0000256" key="10">
    <source>
        <dbReference type="ARBA" id="ARBA00022989"/>
    </source>
</evidence>
<dbReference type="KEGG" id="rbg:BG454_00255"/>
<evidence type="ECO:0000256" key="3">
    <source>
        <dbReference type="ARBA" id="ARBA00022475"/>
    </source>
</evidence>
<dbReference type="PIRSF" id="PIRSF006404">
    <property type="entry name" value="UCP006404_Pept_M50_CBS"/>
    <property type="match status" value="1"/>
</dbReference>
<keyword evidence="12 17" id="KW-0129">CBS domain</keyword>
<evidence type="ECO:0000256" key="1">
    <source>
        <dbReference type="ARBA" id="ARBA00004651"/>
    </source>
</evidence>
<keyword evidence="4 14" id="KW-0645">Protease</keyword>
<dbReference type="SMART" id="SM00116">
    <property type="entry name" value="CBS"/>
    <property type="match status" value="2"/>
</dbReference>
<evidence type="ECO:0000256" key="2">
    <source>
        <dbReference type="ARBA" id="ARBA00007931"/>
    </source>
</evidence>
<reference evidence="19 20" key="1">
    <citation type="submission" date="2017-11" db="EMBL/GenBank/DDBJ databases">
        <title>Revised Sequence and Annotation of the Rhodobaca barguzinensis strain alga05 Genome.</title>
        <authorList>
            <person name="Kopejtka K."/>
            <person name="Tomasch J.M."/>
            <person name="Bunk B."/>
            <person name="Koblizek M."/>
        </authorList>
    </citation>
    <scope>NUCLEOTIDE SEQUENCE [LARGE SCALE GENOMIC DNA]</scope>
    <source>
        <strain evidence="20">alga05</strain>
    </source>
</reference>
<feature type="binding site" evidence="16">
    <location>
        <position position="66"/>
    </location>
    <ligand>
        <name>Zn(2+)</name>
        <dbReference type="ChEBI" id="CHEBI:29105"/>
        <note>catalytic</note>
    </ligand>
</feature>
<dbReference type="Gene3D" id="3.10.580.10">
    <property type="entry name" value="CBS-domain"/>
    <property type="match status" value="1"/>
</dbReference>
<evidence type="ECO:0000313" key="20">
    <source>
        <dbReference type="Proteomes" id="UP000228948"/>
    </source>
</evidence>
<dbReference type="Pfam" id="PF00571">
    <property type="entry name" value="CBS"/>
    <property type="match status" value="2"/>
</dbReference>
<comment type="caution">
    <text evidence="14">Lacks conserved residue(s) required for the propagation of feature annotation.</text>
</comment>
<dbReference type="EMBL" id="CP024899">
    <property type="protein sequence ID" value="ATX64457.1"/>
    <property type="molecule type" value="Genomic_DNA"/>
</dbReference>
<dbReference type="OrthoDB" id="9781963at2"/>
<keyword evidence="10 14" id="KW-1133">Transmembrane helix</keyword>
<keyword evidence="20" id="KW-1185">Reference proteome</keyword>
<dbReference type="GO" id="GO:0005886">
    <property type="term" value="C:plasma membrane"/>
    <property type="evidence" value="ECO:0007669"/>
    <property type="project" value="UniProtKB-SubCell"/>
</dbReference>
<dbReference type="AlphaFoldDB" id="A0A2K8K4S8"/>
<feature type="transmembrane region" description="Helical" evidence="14">
    <location>
        <begin position="42"/>
        <end position="62"/>
    </location>
</feature>
<evidence type="ECO:0000256" key="14">
    <source>
        <dbReference type="PIRNR" id="PIRNR006404"/>
    </source>
</evidence>
<evidence type="ECO:0000256" key="12">
    <source>
        <dbReference type="ARBA" id="ARBA00023122"/>
    </source>
</evidence>
<evidence type="ECO:0000256" key="17">
    <source>
        <dbReference type="PROSITE-ProRule" id="PRU00703"/>
    </source>
</evidence>
<keyword evidence="11 14" id="KW-0482">Metalloprotease</keyword>
<protein>
    <recommendedName>
        <fullName evidence="14">Zinc metalloprotease</fullName>
    </recommendedName>
</protein>